<gene>
    <name evidence="1" type="ORF">L5515_014069</name>
</gene>
<dbReference type="AlphaFoldDB" id="A0AAE9J705"/>
<dbReference type="PANTHER" id="PTHR21503:SF48">
    <property type="entry name" value="F-BOX ASSOCIATED DOMAIN-CONTAINING PROTEIN-RELATED"/>
    <property type="match status" value="1"/>
</dbReference>
<dbReference type="EMBL" id="CP092621">
    <property type="protein sequence ID" value="UMM17606.1"/>
    <property type="molecule type" value="Genomic_DNA"/>
</dbReference>
<keyword evidence="2" id="KW-1185">Reference proteome</keyword>
<evidence type="ECO:0000313" key="1">
    <source>
        <dbReference type="EMBL" id="UMM17606.1"/>
    </source>
</evidence>
<organism evidence="1 2">
    <name type="scientific">Caenorhabditis briggsae</name>
    <dbReference type="NCBI Taxonomy" id="6238"/>
    <lineage>
        <taxon>Eukaryota</taxon>
        <taxon>Metazoa</taxon>
        <taxon>Ecdysozoa</taxon>
        <taxon>Nematoda</taxon>
        <taxon>Chromadorea</taxon>
        <taxon>Rhabditida</taxon>
        <taxon>Rhabditina</taxon>
        <taxon>Rhabditomorpha</taxon>
        <taxon>Rhabditoidea</taxon>
        <taxon>Rhabditidae</taxon>
        <taxon>Peloderinae</taxon>
        <taxon>Caenorhabditis</taxon>
    </lineage>
</organism>
<reference evidence="1 2" key="1">
    <citation type="submission" date="2022-04" db="EMBL/GenBank/DDBJ databases">
        <title>Chromosome-level reference genomes for two strains of Caenorhabditis briggsae: an improved platform for comparative genomics.</title>
        <authorList>
            <person name="Stevens L."/>
            <person name="Andersen E."/>
        </authorList>
    </citation>
    <scope>NUCLEOTIDE SEQUENCE [LARGE SCALE GENOMIC DNA]</scope>
    <source>
        <strain evidence="1">VX34</strain>
        <tissue evidence="1">Whole-organism</tissue>
    </source>
</reference>
<dbReference type="Proteomes" id="UP000829354">
    <property type="component" value="Chromosome II"/>
</dbReference>
<sequence length="286" mass="33810">MKKGTVKELLSSSCFKNWKSMLIEGETIDAEDLDLIMDMASLERKIMINVDSMPINFSHRKALHFLEMDYHEAHWIRVEDLMTIRNSFSVSLISNYFTCDHLNQLIRFWFKCDYCMFRHLTIHMTDSFLVTSIFKSLIYLSTSRLGLQQFFILSHRYELVEFPISVISWTGTNFKMSTVPIEGEYKQEAKILKILMRKKQLEEELESGSEFENTRLNYELQISKQQLENQGVLLKLLQPDFLLLTLYKDTVFFLIRHFNRSLIPLTPPLITRLWLLCCRAKTFNGT</sequence>
<protein>
    <recommendedName>
        <fullName evidence="3">F-box associated domain-containing protein</fullName>
    </recommendedName>
</protein>
<evidence type="ECO:0008006" key="3">
    <source>
        <dbReference type="Google" id="ProtNLM"/>
    </source>
</evidence>
<evidence type="ECO:0000313" key="2">
    <source>
        <dbReference type="Proteomes" id="UP000829354"/>
    </source>
</evidence>
<proteinExistence type="predicted"/>
<name>A0AAE9J705_CAEBR</name>
<dbReference type="PANTHER" id="PTHR21503">
    <property type="entry name" value="F-BOX-CONTAINING HYPOTHETICAL PROTEIN C.ELEGANS"/>
    <property type="match status" value="1"/>
</dbReference>
<accession>A0AAE9J705</accession>